<keyword evidence="2" id="KW-0964">Secreted</keyword>
<dbReference type="PROSITE" id="PS50871">
    <property type="entry name" value="C1Q"/>
    <property type="match status" value="1"/>
</dbReference>
<feature type="signal peptide" evidence="3">
    <location>
        <begin position="1"/>
        <end position="22"/>
    </location>
</feature>
<accession>A0A6J8B0C1</accession>
<comment type="subcellular location">
    <subcellularLocation>
        <location evidence="1">Secreted</location>
    </subcellularLocation>
</comment>
<reference evidence="5 6" key="1">
    <citation type="submission" date="2020-06" db="EMBL/GenBank/DDBJ databases">
        <authorList>
            <person name="Li R."/>
            <person name="Bekaert M."/>
        </authorList>
    </citation>
    <scope>NUCLEOTIDE SEQUENCE [LARGE SCALE GENOMIC DNA]</scope>
    <source>
        <strain evidence="6">wild</strain>
    </source>
</reference>
<dbReference type="InterPro" id="IPR008983">
    <property type="entry name" value="Tumour_necrosis_fac-like_dom"/>
</dbReference>
<dbReference type="EMBL" id="CACVKT020002151">
    <property type="protein sequence ID" value="CAC5375405.1"/>
    <property type="molecule type" value="Genomic_DNA"/>
</dbReference>
<evidence type="ECO:0000313" key="6">
    <source>
        <dbReference type="Proteomes" id="UP000507470"/>
    </source>
</evidence>
<dbReference type="Proteomes" id="UP000507470">
    <property type="component" value="Unassembled WGS sequence"/>
</dbReference>
<feature type="domain" description="C1q" evidence="4">
    <location>
        <begin position="22"/>
        <end position="157"/>
    </location>
</feature>
<dbReference type="Gene3D" id="2.60.120.40">
    <property type="match status" value="1"/>
</dbReference>
<dbReference type="InterPro" id="IPR001073">
    <property type="entry name" value="C1q_dom"/>
</dbReference>
<organism evidence="5 6">
    <name type="scientific">Mytilus coruscus</name>
    <name type="common">Sea mussel</name>
    <dbReference type="NCBI Taxonomy" id="42192"/>
    <lineage>
        <taxon>Eukaryota</taxon>
        <taxon>Metazoa</taxon>
        <taxon>Spiralia</taxon>
        <taxon>Lophotrochozoa</taxon>
        <taxon>Mollusca</taxon>
        <taxon>Bivalvia</taxon>
        <taxon>Autobranchia</taxon>
        <taxon>Pteriomorphia</taxon>
        <taxon>Mytilida</taxon>
        <taxon>Mytiloidea</taxon>
        <taxon>Mytilidae</taxon>
        <taxon>Mytilinae</taxon>
        <taxon>Mytilus</taxon>
    </lineage>
</organism>
<dbReference type="SMART" id="SM00110">
    <property type="entry name" value="C1Q"/>
    <property type="match status" value="1"/>
</dbReference>
<keyword evidence="6" id="KW-1185">Reference proteome</keyword>
<proteinExistence type="predicted"/>
<feature type="chain" id="PRO_5026841439" evidence="3">
    <location>
        <begin position="23"/>
        <end position="173"/>
    </location>
</feature>
<dbReference type="OrthoDB" id="6146865at2759"/>
<dbReference type="PANTHER" id="PTHR15427:SF33">
    <property type="entry name" value="COLLAGEN IV NC1 DOMAIN-CONTAINING PROTEIN"/>
    <property type="match status" value="1"/>
</dbReference>
<dbReference type="PRINTS" id="PR00007">
    <property type="entry name" value="COMPLEMNTC1Q"/>
</dbReference>
<dbReference type="GO" id="GO:0005581">
    <property type="term" value="C:collagen trimer"/>
    <property type="evidence" value="ECO:0007669"/>
    <property type="project" value="UniProtKB-KW"/>
</dbReference>
<dbReference type="AlphaFoldDB" id="A0A6J8B0C1"/>
<evidence type="ECO:0000256" key="3">
    <source>
        <dbReference type="SAM" id="SignalP"/>
    </source>
</evidence>
<name>A0A6J8B0C1_MYTCO</name>
<keyword evidence="3" id="KW-0732">Signal</keyword>
<sequence length="173" mass="19058">MNIFQSCLLVMVCFGLTAMIQAKSTYVAFYATLTKNQLLRGTKTVVYDNVYTNLGSSYNNIDGTFTAPEKGLYYFTATLMSLHTKDLHIFMMKNKNVIGYGHGARGGAEMGSVNAVIELGKGDVVEMVHDAKQGDQTIYGEGFCSFAGYLITNLSSDRNSAEYVEIHLKSKLK</sequence>
<evidence type="ECO:0000256" key="1">
    <source>
        <dbReference type="ARBA" id="ARBA00004613"/>
    </source>
</evidence>
<dbReference type="SUPFAM" id="SSF49842">
    <property type="entry name" value="TNF-like"/>
    <property type="match status" value="1"/>
</dbReference>
<dbReference type="PANTHER" id="PTHR15427">
    <property type="entry name" value="EMILIN ELASTIN MICROFIBRIL INTERFACE-LOCATED PROTEIN ELASTIN MICROFIBRIL INTERFACER"/>
    <property type="match status" value="1"/>
</dbReference>
<dbReference type="Pfam" id="PF00386">
    <property type="entry name" value="C1q"/>
    <property type="match status" value="1"/>
</dbReference>
<dbReference type="InterPro" id="IPR050392">
    <property type="entry name" value="Collagen/C1q_domain"/>
</dbReference>
<evidence type="ECO:0000313" key="5">
    <source>
        <dbReference type="EMBL" id="CAC5375405.1"/>
    </source>
</evidence>
<evidence type="ECO:0000256" key="2">
    <source>
        <dbReference type="ARBA" id="ARBA00022525"/>
    </source>
</evidence>
<protein>
    <submittedName>
        <fullName evidence="5">C1QL</fullName>
    </submittedName>
</protein>
<evidence type="ECO:0000259" key="4">
    <source>
        <dbReference type="PROSITE" id="PS50871"/>
    </source>
</evidence>
<gene>
    <name evidence="5" type="ORF">MCOR_12403</name>
</gene>